<name>A0A9W5S331_9BACL</name>
<dbReference type="AlphaFoldDB" id="A0A9W5S331"/>
<organism evidence="2 3">
    <name type="scientific">Paenibacillus darwinianus</name>
    <dbReference type="NCBI Taxonomy" id="1380763"/>
    <lineage>
        <taxon>Bacteria</taxon>
        <taxon>Bacillati</taxon>
        <taxon>Bacillota</taxon>
        <taxon>Bacilli</taxon>
        <taxon>Bacillales</taxon>
        <taxon>Paenibacillaceae</taxon>
        <taxon>Paenibacillus</taxon>
    </lineage>
</organism>
<dbReference type="Proteomes" id="UP000053750">
    <property type="component" value="Unassembled WGS sequence"/>
</dbReference>
<sequence>MVFFARIAEERIKEALARGELSHLPGKGKPLELEDLSHVPEDLRNGYRMLKNAGLVPEEVHLAKETVALEDLIRMSRNDGERGTLTKRLTEKQLRLRMLIEQRGISDTRAFMQYEDRIRNKIEEESEDV</sequence>
<keyword evidence="3" id="KW-1185">Reference proteome</keyword>
<dbReference type="EMBL" id="JFHU01000041">
    <property type="protein sequence ID" value="EXX91127.1"/>
    <property type="molecule type" value="Genomic_DNA"/>
</dbReference>
<evidence type="ECO:0000259" key="1">
    <source>
        <dbReference type="Pfam" id="PF09350"/>
    </source>
</evidence>
<protein>
    <submittedName>
        <fullName evidence="2">Molecular chaperone DnaJ</fullName>
    </submittedName>
</protein>
<dbReference type="InterPro" id="IPR018961">
    <property type="entry name" value="DnaJ_homolog_subfam-C_membr-28"/>
</dbReference>
<comment type="caution">
    <text evidence="2">The sequence shown here is derived from an EMBL/GenBank/DDBJ whole genome shotgun (WGS) entry which is preliminary data.</text>
</comment>
<dbReference type="InterPro" id="IPR052573">
    <property type="entry name" value="DnaJ_C_subfamily_28"/>
</dbReference>
<dbReference type="Pfam" id="PF09350">
    <property type="entry name" value="DJC28_CD"/>
    <property type="match status" value="1"/>
</dbReference>
<dbReference type="OrthoDB" id="9798476at2"/>
<dbReference type="RefSeq" id="WP_036585941.1">
    <property type="nucleotide sequence ID" value="NZ_KK082215.1"/>
</dbReference>
<dbReference type="PANTHER" id="PTHR39158:SF1">
    <property type="entry name" value="DNAJ HOMOLOG SUBFAMILY C MEMBER 28"/>
    <property type="match status" value="1"/>
</dbReference>
<dbReference type="PANTHER" id="PTHR39158">
    <property type="entry name" value="OS08G0560600 PROTEIN"/>
    <property type="match status" value="1"/>
</dbReference>
<reference evidence="2 3" key="1">
    <citation type="submission" date="2014-02" db="EMBL/GenBank/DDBJ databases">
        <title>Genome sequence of Paenibacillus darwinianus reveals adaptive mechanisms for survival in Antarctic soils.</title>
        <authorList>
            <person name="Dsouza M."/>
            <person name="Taylor M.W."/>
            <person name="Turner S.J."/>
            <person name="Aislabie J."/>
        </authorList>
    </citation>
    <scope>NUCLEOTIDE SEQUENCE [LARGE SCALE GENOMIC DNA]</scope>
    <source>
        <strain evidence="2 3">CE1</strain>
    </source>
</reference>
<evidence type="ECO:0000313" key="2">
    <source>
        <dbReference type="EMBL" id="EXX91127.1"/>
    </source>
</evidence>
<proteinExistence type="predicted"/>
<evidence type="ECO:0000313" key="3">
    <source>
        <dbReference type="Proteomes" id="UP000053750"/>
    </source>
</evidence>
<feature type="domain" description="DnaJ homologue subfamily C member 28 conserved" evidence="1">
    <location>
        <begin position="7"/>
        <end position="74"/>
    </location>
</feature>
<gene>
    <name evidence="2" type="ORF">BG53_12320</name>
</gene>
<accession>A0A9W5S331</accession>